<keyword evidence="8" id="KW-1185">Reference proteome</keyword>
<keyword evidence="3 4" id="KW-0408">Iron</keyword>
<evidence type="ECO:0000256" key="1">
    <source>
        <dbReference type="ARBA" id="ARBA00022617"/>
    </source>
</evidence>
<dbReference type="GO" id="GO:0009055">
    <property type="term" value="F:electron transfer activity"/>
    <property type="evidence" value="ECO:0007669"/>
    <property type="project" value="InterPro"/>
</dbReference>
<dbReference type="AlphaFoldDB" id="A0A1X7IFE5"/>
<organism evidence="7 8">
    <name type="scientific">Arenibacter troitsensis</name>
    <dbReference type="NCBI Taxonomy" id="188872"/>
    <lineage>
        <taxon>Bacteria</taxon>
        <taxon>Pseudomonadati</taxon>
        <taxon>Bacteroidota</taxon>
        <taxon>Flavobacteriia</taxon>
        <taxon>Flavobacteriales</taxon>
        <taxon>Flavobacteriaceae</taxon>
        <taxon>Arenibacter</taxon>
    </lineage>
</organism>
<feature type="transmembrane region" description="Helical" evidence="5">
    <location>
        <begin position="7"/>
        <end position="30"/>
    </location>
</feature>
<keyword evidence="2 4" id="KW-0479">Metal-binding</keyword>
<gene>
    <name evidence="7" type="ORF">SAMN03080602_00772</name>
</gene>
<proteinExistence type="predicted"/>
<dbReference type="STRING" id="188872.SAMN03080602_00772"/>
<evidence type="ECO:0000256" key="5">
    <source>
        <dbReference type="SAM" id="Phobius"/>
    </source>
</evidence>
<keyword evidence="5" id="KW-1133">Transmembrane helix</keyword>
<dbReference type="EMBL" id="FXAO01000001">
    <property type="protein sequence ID" value="SMG13329.1"/>
    <property type="molecule type" value="Genomic_DNA"/>
</dbReference>
<evidence type="ECO:0000259" key="6">
    <source>
        <dbReference type="PROSITE" id="PS51007"/>
    </source>
</evidence>
<dbReference type="InterPro" id="IPR036909">
    <property type="entry name" value="Cyt_c-like_dom_sf"/>
</dbReference>
<dbReference type="OrthoDB" id="1446808at2"/>
<name>A0A1X7IFE5_9FLAO</name>
<dbReference type="GO" id="GO:0020037">
    <property type="term" value="F:heme binding"/>
    <property type="evidence" value="ECO:0007669"/>
    <property type="project" value="InterPro"/>
</dbReference>
<accession>A0A1X7IFE5</accession>
<dbReference type="RefSeq" id="WP_085496281.1">
    <property type="nucleotide sequence ID" value="NZ_FXAO01000001.1"/>
</dbReference>
<dbReference type="SUPFAM" id="SSF46626">
    <property type="entry name" value="Cytochrome c"/>
    <property type="match status" value="1"/>
</dbReference>
<evidence type="ECO:0000256" key="2">
    <source>
        <dbReference type="ARBA" id="ARBA00022723"/>
    </source>
</evidence>
<protein>
    <submittedName>
        <fullName evidence="7">Cytochrome c</fullName>
    </submittedName>
</protein>
<evidence type="ECO:0000313" key="7">
    <source>
        <dbReference type="EMBL" id="SMG13329.1"/>
    </source>
</evidence>
<keyword evidence="5" id="KW-0472">Membrane</keyword>
<evidence type="ECO:0000256" key="3">
    <source>
        <dbReference type="ARBA" id="ARBA00023004"/>
    </source>
</evidence>
<evidence type="ECO:0000256" key="4">
    <source>
        <dbReference type="PROSITE-ProRule" id="PRU00433"/>
    </source>
</evidence>
<evidence type="ECO:0000313" key="8">
    <source>
        <dbReference type="Proteomes" id="UP000193420"/>
    </source>
</evidence>
<dbReference type="Pfam" id="PF00034">
    <property type="entry name" value="Cytochrom_C"/>
    <property type="match status" value="1"/>
</dbReference>
<dbReference type="Gene3D" id="1.10.760.10">
    <property type="entry name" value="Cytochrome c-like domain"/>
    <property type="match status" value="1"/>
</dbReference>
<dbReference type="Proteomes" id="UP000193420">
    <property type="component" value="Unassembled WGS sequence"/>
</dbReference>
<keyword evidence="1 4" id="KW-0349">Heme</keyword>
<sequence length="145" mass="16887">MKNPKKLILRILIASSIILILLIGLFIFVVKKTGITEFYQKTIDYEPTVVQAEKTTPEFELGKKIFMEDCRKCHVSKEMRHNYLAGVVEKVGTTYLKTYLTKQDSLLKAKDEYALKLKGFWGNNGTMHKFNYTEKELNLLIEYLK</sequence>
<keyword evidence="5" id="KW-0812">Transmembrane</keyword>
<dbReference type="PROSITE" id="PS51007">
    <property type="entry name" value="CYTC"/>
    <property type="match status" value="1"/>
</dbReference>
<dbReference type="GO" id="GO:0046872">
    <property type="term" value="F:metal ion binding"/>
    <property type="evidence" value="ECO:0007669"/>
    <property type="project" value="UniProtKB-KW"/>
</dbReference>
<reference evidence="8" key="1">
    <citation type="submission" date="2017-04" db="EMBL/GenBank/DDBJ databases">
        <authorList>
            <person name="Varghese N."/>
            <person name="Submissions S."/>
        </authorList>
    </citation>
    <scope>NUCLEOTIDE SEQUENCE [LARGE SCALE GENOMIC DNA]</scope>
    <source>
        <strain evidence="8">DSM 19835</strain>
    </source>
</reference>
<feature type="domain" description="Cytochrome c" evidence="6">
    <location>
        <begin position="57"/>
        <end position="145"/>
    </location>
</feature>
<dbReference type="InterPro" id="IPR009056">
    <property type="entry name" value="Cyt_c-like_dom"/>
</dbReference>